<evidence type="ECO:0000256" key="3">
    <source>
        <dbReference type="ARBA" id="ARBA00023224"/>
    </source>
</evidence>
<feature type="region of interest" description="Disordered" evidence="4">
    <location>
        <begin position="192"/>
        <end position="223"/>
    </location>
</feature>
<dbReference type="EMBL" id="PHWZ01000093">
    <property type="protein sequence ID" value="TEY71418.1"/>
    <property type="molecule type" value="Genomic_DNA"/>
</dbReference>
<dbReference type="SUPFAM" id="SSF47895">
    <property type="entry name" value="Transducin (alpha subunit), insertion domain"/>
    <property type="match status" value="1"/>
</dbReference>
<comment type="caution">
    <text evidence="5">The sequence shown here is derived from an EMBL/GenBank/DDBJ whole genome shotgun (WGS) entry which is preliminary data.</text>
</comment>
<dbReference type="PROSITE" id="PS51882">
    <property type="entry name" value="G_ALPHA"/>
    <property type="match status" value="1"/>
</dbReference>
<keyword evidence="2" id="KW-0342">GTP-binding</keyword>
<evidence type="ECO:0000256" key="4">
    <source>
        <dbReference type="SAM" id="MobiDB-lite"/>
    </source>
</evidence>
<name>A0A4Y8D6T7_9HELO</name>
<dbReference type="STRING" id="38488.A0A4Y8D6T7"/>
<keyword evidence="1" id="KW-0547">Nucleotide-binding</keyword>
<dbReference type="GO" id="GO:0003924">
    <property type="term" value="F:GTPase activity"/>
    <property type="evidence" value="ECO:0007669"/>
    <property type="project" value="InterPro"/>
</dbReference>
<feature type="region of interest" description="Disordered" evidence="4">
    <location>
        <begin position="266"/>
        <end position="323"/>
    </location>
</feature>
<gene>
    <name evidence="5" type="ORF">BOTCAL_0093g00120</name>
</gene>
<dbReference type="InterPro" id="IPR011025">
    <property type="entry name" value="GproteinA_insert"/>
</dbReference>
<sequence length="677" mass="77467">MDPVSMRGLAGSVLTTGKVVTNIIASLITFKSKYESASLMASLLIGQLTTIKTALNEVSNWIATSLHGVGKHEQLIVNLESSVEGCHVFILMLDDRITQLDRNGIDRKLKGKVKLLWNESEIKGLNNQLNTQKPESQKIFKKVEDDRSSLTALRSRSRTSAGTSDSPIAFDFDEEIATTNLYQNVAIHPQMTSNGSEHASRARSKKNMGTKMGLNQNSKQRGTKLTSKRTIEWCLEQAIPSDCDTILPNSRSSSIYEKFSTMNVSDDESRFKPLPWQPVNQRSSPDTLDNPFTDPHEGPTNLPSAHTLYENSSDTSRSHRNNDPCPSSYQHLEILHYILLSGYSNSGKRTLTDSIKFLSQNMTRDESWIYGKAIQSYILRCIMHTVWEMKKINVSSHWAERYGLYNIGDFRDGPLVSHNIWSYKGWPYDHTPETIDQLTTTSWNDQGFRKTFHAWSSKSSRMKAVESYFRSIDRIWGSSYIPTKEYLLLLFNRAINMDIMWGNRIVKIYNYGGFKNHHQKWEHVRMAIGPKTILYTISMLSSEFLKDVDTYQPFLDLVHFQAACETRNWTIPTCVILFTHLDELMTSSESLTTIREAFKQYFPRFWSKYGDTEHIKSAVEHKVMEVARKQNRVVVVVLFENSLDSKGETTETVMDILFKNSPNGKWNNELILAPYCL</sequence>
<dbReference type="AlphaFoldDB" id="A0A4Y8D6T7"/>
<keyword evidence="3" id="KW-0807">Transducer</keyword>
<evidence type="ECO:0000256" key="2">
    <source>
        <dbReference type="ARBA" id="ARBA00023134"/>
    </source>
</evidence>
<feature type="compositionally biased region" description="Polar residues" evidence="4">
    <location>
        <begin position="301"/>
        <end position="315"/>
    </location>
</feature>
<dbReference type="GO" id="GO:0031683">
    <property type="term" value="F:G-protein beta/gamma-subunit complex binding"/>
    <property type="evidence" value="ECO:0007669"/>
    <property type="project" value="InterPro"/>
</dbReference>
<dbReference type="InterPro" id="IPR027417">
    <property type="entry name" value="P-loop_NTPase"/>
</dbReference>
<dbReference type="Pfam" id="PF00503">
    <property type="entry name" value="G-alpha"/>
    <property type="match status" value="1"/>
</dbReference>
<proteinExistence type="predicted"/>
<accession>A0A4Y8D6T7</accession>
<evidence type="ECO:0000313" key="6">
    <source>
        <dbReference type="Proteomes" id="UP000297299"/>
    </source>
</evidence>
<dbReference type="GO" id="GO:0007186">
    <property type="term" value="P:G protein-coupled receptor signaling pathway"/>
    <property type="evidence" value="ECO:0007669"/>
    <property type="project" value="InterPro"/>
</dbReference>
<evidence type="ECO:0000256" key="1">
    <source>
        <dbReference type="ARBA" id="ARBA00022741"/>
    </source>
</evidence>
<dbReference type="OrthoDB" id="3512608at2759"/>
<dbReference type="Proteomes" id="UP000297299">
    <property type="component" value="Unassembled WGS sequence"/>
</dbReference>
<feature type="compositionally biased region" description="Polar residues" evidence="4">
    <location>
        <begin position="213"/>
        <end position="223"/>
    </location>
</feature>
<protein>
    <submittedName>
        <fullName evidence="5">Uncharacterized protein</fullName>
    </submittedName>
</protein>
<keyword evidence="6" id="KW-1185">Reference proteome</keyword>
<dbReference type="Gene3D" id="3.40.50.300">
    <property type="entry name" value="P-loop containing nucleotide triphosphate hydrolases"/>
    <property type="match status" value="1"/>
</dbReference>
<dbReference type="Gene3D" id="1.10.400.10">
    <property type="entry name" value="GI Alpha 1, domain 2-like"/>
    <property type="match status" value="1"/>
</dbReference>
<feature type="compositionally biased region" description="Polar residues" evidence="4">
    <location>
        <begin position="278"/>
        <end position="287"/>
    </location>
</feature>
<evidence type="ECO:0000313" key="5">
    <source>
        <dbReference type="EMBL" id="TEY71418.1"/>
    </source>
</evidence>
<dbReference type="GO" id="GO:0005525">
    <property type="term" value="F:GTP binding"/>
    <property type="evidence" value="ECO:0007669"/>
    <property type="project" value="UniProtKB-KW"/>
</dbReference>
<organism evidence="5 6">
    <name type="scientific">Botryotinia calthae</name>
    <dbReference type="NCBI Taxonomy" id="38488"/>
    <lineage>
        <taxon>Eukaryota</taxon>
        <taxon>Fungi</taxon>
        <taxon>Dikarya</taxon>
        <taxon>Ascomycota</taxon>
        <taxon>Pezizomycotina</taxon>
        <taxon>Leotiomycetes</taxon>
        <taxon>Helotiales</taxon>
        <taxon>Sclerotiniaceae</taxon>
        <taxon>Botryotinia</taxon>
    </lineage>
</organism>
<dbReference type="InterPro" id="IPR001019">
    <property type="entry name" value="Gprotein_alpha_su"/>
</dbReference>
<reference evidence="5 6" key="1">
    <citation type="submission" date="2017-11" db="EMBL/GenBank/DDBJ databases">
        <title>Comparative genomics of Botrytis spp.</title>
        <authorList>
            <person name="Valero-Jimenez C.A."/>
            <person name="Tapia P."/>
            <person name="Veloso J."/>
            <person name="Silva-Moreno E."/>
            <person name="Staats M."/>
            <person name="Valdes J.H."/>
            <person name="Van Kan J.A.L."/>
        </authorList>
    </citation>
    <scope>NUCLEOTIDE SEQUENCE [LARGE SCALE GENOMIC DNA]</scope>
    <source>
        <strain evidence="5 6">MUCL2830</strain>
    </source>
</reference>